<evidence type="ECO:0000256" key="7">
    <source>
        <dbReference type="ARBA" id="ARBA00066058"/>
    </source>
</evidence>
<organism evidence="9 10">
    <name type="scientific">Quercus lobata</name>
    <name type="common">Valley oak</name>
    <dbReference type="NCBI Taxonomy" id="97700"/>
    <lineage>
        <taxon>Eukaryota</taxon>
        <taxon>Viridiplantae</taxon>
        <taxon>Streptophyta</taxon>
        <taxon>Embryophyta</taxon>
        <taxon>Tracheophyta</taxon>
        <taxon>Spermatophyta</taxon>
        <taxon>Magnoliopsida</taxon>
        <taxon>eudicotyledons</taxon>
        <taxon>Gunneridae</taxon>
        <taxon>Pentapetalae</taxon>
        <taxon>rosids</taxon>
        <taxon>fabids</taxon>
        <taxon>Fagales</taxon>
        <taxon>Fagaceae</taxon>
        <taxon>Quercus</taxon>
    </lineage>
</organism>
<dbReference type="CDD" id="cd03443">
    <property type="entry name" value="PaaI_thioesterase"/>
    <property type="match status" value="1"/>
</dbReference>
<reference evidence="9" key="2">
    <citation type="submission" date="2021-01" db="UniProtKB">
        <authorList>
            <consortium name="EnsemblPlants"/>
        </authorList>
    </citation>
    <scope>IDENTIFICATION</scope>
</reference>
<dbReference type="OrthoDB" id="46529at2759"/>
<dbReference type="FunFam" id="3.10.129.10:FF:000048">
    <property type="entry name" value="14-dihydroxy-2-naphthoyl-CoA thioesterase 1"/>
    <property type="match status" value="1"/>
</dbReference>
<dbReference type="InterPro" id="IPR003736">
    <property type="entry name" value="PAAI_dom"/>
</dbReference>
<comment type="subcellular location">
    <subcellularLocation>
        <location evidence="1">Peroxisome</location>
    </subcellularLocation>
</comment>
<dbReference type="InterPro" id="IPR029069">
    <property type="entry name" value="HotDog_dom_sf"/>
</dbReference>
<dbReference type="EnsemblPlants" id="QL06p021719:mrna">
    <property type="protein sequence ID" value="QL06p021719:mrna"/>
    <property type="gene ID" value="QL06p021719"/>
</dbReference>
<comment type="pathway">
    <text evidence="5">Quinol/quinone metabolism; 1,4-dihydroxy-2-naphthoate biosynthesis; 1,4-dihydroxy-2-naphthoate from chorismate: step 7/7.</text>
</comment>
<sequence length="163" mass="17600">MEEKKTTAAASSSNTASFDNILHKMGFQYEYVSPEKVTGRLYLNQMCCQSFKMMHGGVSALIAESLASLGALVASGCQRVAGVHISLNHLKPAQLGDQVFGEATPLSVGKTIQVWEVQVWKIDPSNSQSKSLVSSSRVTLLANVPMPEHLKDTAATVRKHAKL</sequence>
<dbReference type="NCBIfam" id="TIGR00369">
    <property type="entry name" value="unchar_dom_1"/>
    <property type="match status" value="1"/>
</dbReference>
<name>A0A7N2LX69_QUELO</name>
<dbReference type="InterPro" id="IPR006683">
    <property type="entry name" value="Thioestr_dom"/>
</dbReference>
<dbReference type="OMA" id="WKSRNDS"/>
<dbReference type="RefSeq" id="XP_030923092.1">
    <property type="nucleotide sequence ID" value="XM_031067232.1"/>
</dbReference>
<feature type="domain" description="Thioesterase" evidence="8">
    <location>
        <begin position="52"/>
        <end position="124"/>
    </location>
</feature>
<dbReference type="Gramene" id="QL06p021719:mrna">
    <property type="protein sequence ID" value="QL06p021719:mrna"/>
    <property type="gene ID" value="QL06p021719"/>
</dbReference>
<evidence type="ECO:0000313" key="9">
    <source>
        <dbReference type="EnsemblPlants" id="QL06p021719:mrna"/>
    </source>
</evidence>
<dbReference type="GO" id="GO:0042372">
    <property type="term" value="P:phylloquinone biosynthetic process"/>
    <property type="evidence" value="ECO:0007669"/>
    <property type="project" value="TreeGrafter"/>
</dbReference>
<evidence type="ECO:0000256" key="5">
    <source>
        <dbReference type="ARBA" id="ARBA00060586"/>
    </source>
</evidence>
<evidence type="ECO:0000256" key="1">
    <source>
        <dbReference type="ARBA" id="ARBA00004275"/>
    </source>
</evidence>
<dbReference type="PANTHER" id="PTHR43240">
    <property type="entry name" value="1,4-DIHYDROXY-2-NAPHTHOYL-COA THIOESTERASE 1"/>
    <property type="match status" value="1"/>
</dbReference>
<dbReference type="GO" id="GO:0005777">
    <property type="term" value="C:peroxisome"/>
    <property type="evidence" value="ECO:0007669"/>
    <property type="project" value="UniProtKB-SubCell"/>
</dbReference>
<evidence type="ECO:0000256" key="2">
    <source>
        <dbReference type="ARBA" id="ARBA00022801"/>
    </source>
</evidence>
<comment type="similarity">
    <text evidence="6">Belongs to the 4-hydroxybenzoyl-CoA thioesterase family. DHNA-CoA hydrolase subfamily.</text>
</comment>
<dbReference type="GO" id="GO:0061522">
    <property type="term" value="F:1,4-dihydroxy-2-naphthoyl-CoA thioesterase activity"/>
    <property type="evidence" value="ECO:0007669"/>
    <property type="project" value="TreeGrafter"/>
</dbReference>
<keyword evidence="2" id="KW-0378">Hydrolase</keyword>
<dbReference type="EMBL" id="LRBV02000006">
    <property type="status" value="NOT_ANNOTATED_CDS"/>
    <property type="molecule type" value="Genomic_DNA"/>
</dbReference>
<accession>A0A7N2LX69</accession>
<dbReference type="KEGG" id="qlo:115949975"/>
<protein>
    <recommendedName>
        <fullName evidence="8">Thioesterase domain-containing protein</fullName>
    </recommendedName>
</protein>
<dbReference type="Proteomes" id="UP000594261">
    <property type="component" value="Chromosome 6"/>
</dbReference>
<evidence type="ECO:0000259" key="8">
    <source>
        <dbReference type="Pfam" id="PF03061"/>
    </source>
</evidence>
<reference evidence="9 10" key="1">
    <citation type="journal article" date="2016" name="G3 (Bethesda)">
        <title>First Draft Assembly and Annotation of the Genome of a California Endemic Oak Quercus lobata Nee (Fagaceae).</title>
        <authorList>
            <person name="Sork V.L."/>
            <person name="Fitz-Gibbon S.T."/>
            <person name="Puiu D."/>
            <person name="Crepeau M."/>
            <person name="Gugger P.F."/>
            <person name="Sherman R."/>
            <person name="Stevens K."/>
            <person name="Langley C.H."/>
            <person name="Pellegrini M."/>
            <person name="Salzberg S.L."/>
        </authorList>
    </citation>
    <scope>NUCLEOTIDE SEQUENCE [LARGE SCALE GENOMIC DNA]</scope>
    <source>
        <strain evidence="9 10">cv. SW786</strain>
    </source>
</reference>
<comment type="pathway">
    <text evidence="4">Cofactor biosynthesis; phylloquinone biosynthesis.</text>
</comment>
<evidence type="ECO:0000256" key="3">
    <source>
        <dbReference type="ARBA" id="ARBA00023140"/>
    </source>
</evidence>
<dbReference type="InParanoid" id="A0A7N2LX69"/>
<dbReference type="PANTHER" id="PTHR43240:SF5">
    <property type="entry name" value="1,4-DIHYDROXY-2-NAPHTHOYL-COA THIOESTERASE 1"/>
    <property type="match status" value="1"/>
</dbReference>
<dbReference type="Pfam" id="PF03061">
    <property type="entry name" value="4HBT"/>
    <property type="match status" value="1"/>
</dbReference>
<keyword evidence="10" id="KW-1185">Reference proteome</keyword>
<evidence type="ECO:0000256" key="4">
    <source>
        <dbReference type="ARBA" id="ARBA00060572"/>
    </source>
</evidence>
<keyword evidence="3" id="KW-0576">Peroxisome</keyword>
<dbReference type="Gene3D" id="3.10.129.10">
    <property type="entry name" value="Hotdog Thioesterase"/>
    <property type="match status" value="1"/>
</dbReference>
<dbReference type="SUPFAM" id="SSF54637">
    <property type="entry name" value="Thioesterase/thiol ester dehydrase-isomerase"/>
    <property type="match status" value="1"/>
</dbReference>
<evidence type="ECO:0000256" key="6">
    <source>
        <dbReference type="ARBA" id="ARBA00061187"/>
    </source>
</evidence>
<comment type="subunit">
    <text evidence="7">Homotetramers.</text>
</comment>
<proteinExistence type="inferred from homology"/>
<dbReference type="AlphaFoldDB" id="A0A7N2LX69"/>
<dbReference type="GeneID" id="115949975"/>
<evidence type="ECO:0000313" key="10">
    <source>
        <dbReference type="Proteomes" id="UP000594261"/>
    </source>
</evidence>
<gene>
    <name evidence="9" type="primary">LOC115949975</name>
</gene>